<dbReference type="GO" id="GO:0046872">
    <property type="term" value="F:metal ion binding"/>
    <property type="evidence" value="ECO:0007669"/>
    <property type="project" value="UniProtKB-KW"/>
</dbReference>
<dbReference type="SMART" id="SM00450">
    <property type="entry name" value="RHOD"/>
    <property type="match status" value="1"/>
</dbReference>
<dbReference type="GO" id="GO:0032447">
    <property type="term" value="P:protein urmylation"/>
    <property type="evidence" value="ECO:0007669"/>
    <property type="project" value="TreeGrafter"/>
</dbReference>
<evidence type="ECO:0000256" key="6">
    <source>
        <dbReference type="ARBA" id="ARBA00022723"/>
    </source>
</evidence>
<feature type="binding site" evidence="14">
    <location>
        <position position="400"/>
    </location>
    <ligand>
        <name>Zn(2+)</name>
        <dbReference type="ChEBI" id="CHEBI:29105"/>
    </ligand>
</feature>
<evidence type="ECO:0000256" key="4">
    <source>
        <dbReference type="ARBA" id="ARBA00022694"/>
    </source>
</evidence>
<dbReference type="EC" id="2.7.7.80" evidence="14"/>
<evidence type="ECO:0000256" key="3">
    <source>
        <dbReference type="ARBA" id="ARBA00022679"/>
    </source>
</evidence>
<dbReference type="InterPro" id="IPR028885">
    <property type="entry name" value="MOCS3/Uba4"/>
</dbReference>
<dbReference type="SUPFAM" id="SSF69572">
    <property type="entry name" value="Activating enzymes of the ubiquitin-like proteins"/>
    <property type="match status" value="1"/>
</dbReference>
<evidence type="ECO:0000256" key="12">
    <source>
        <dbReference type="ARBA" id="ARBA00023268"/>
    </source>
</evidence>
<keyword evidence="8" id="KW-0833">Ubl conjugation pathway</keyword>
<dbReference type="GO" id="GO:0004792">
    <property type="term" value="F:thiosulfate-cyanide sulfurtransferase activity"/>
    <property type="evidence" value="ECO:0007669"/>
    <property type="project" value="TreeGrafter"/>
</dbReference>
<comment type="pathway">
    <text evidence="14">Cofactor biosynthesis; molybdopterin biosynthesis.</text>
</comment>
<dbReference type="Pfam" id="PF00899">
    <property type="entry name" value="ThiF"/>
    <property type="match status" value="1"/>
</dbReference>
<comment type="catalytic activity">
    <reaction evidence="14">
        <text>[molybdopterin-synthase sulfur-carrier protein]-C-terminal Gly-Gly-AMP + S-sulfanyl-L-cysteinyl-[cysteine desulfurase] + AH2 = [molybdopterin-synthase sulfur-carrier protein]-C-terminal-Gly-aminoethanethioate + L-cysteinyl-[cysteine desulfurase] + A + AMP + 2 H(+)</text>
        <dbReference type="Rhea" id="RHEA:48612"/>
        <dbReference type="Rhea" id="RHEA-COMP:12157"/>
        <dbReference type="Rhea" id="RHEA-COMP:12158"/>
        <dbReference type="Rhea" id="RHEA-COMP:12159"/>
        <dbReference type="Rhea" id="RHEA-COMP:19907"/>
        <dbReference type="ChEBI" id="CHEBI:13193"/>
        <dbReference type="ChEBI" id="CHEBI:15378"/>
        <dbReference type="ChEBI" id="CHEBI:17499"/>
        <dbReference type="ChEBI" id="CHEBI:29950"/>
        <dbReference type="ChEBI" id="CHEBI:61963"/>
        <dbReference type="ChEBI" id="CHEBI:90618"/>
        <dbReference type="ChEBI" id="CHEBI:232372"/>
        <dbReference type="ChEBI" id="CHEBI:456215"/>
        <dbReference type="EC" id="2.8.1.11"/>
    </reaction>
</comment>
<dbReference type="EMBL" id="JABCIY010000168">
    <property type="protein sequence ID" value="KAF7190912.1"/>
    <property type="molecule type" value="Genomic_DNA"/>
</dbReference>
<evidence type="ECO:0000256" key="15">
    <source>
        <dbReference type="SAM" id="Coils"/>
    </source>
</evidence>
<dbReference type="InterPro" id="IPR001763">
    <property type="entry name" value="Rhodanese-like_dom"/>
</dbReference>
<feature type="coiled-coil region" evidence="15">
    <location>
        <begin position="4"/>
        <end position="45"/>
    </location>
</feature>
<keyword evidence="18" id="KW-1185">Reference proteome</keyword>
<dbReference type="GO" id="GO:0061604">
    <property type="term" value="F:molybdopterin-synthase sulfurtransferase activity"/>
    <property type="evidence" value="ECO:0007669"/>
    <property type="project" value="UniProtKB-EC"/>
</dbReference>
<feature type="binding site" evidence="14">
    <location>
        <position position="156"/>
    </location>
    <ligand>
        <name>ATP</name>
        <dbReference type="ChEBI" id="CHEBI:30616"/>
    </ligand>
</feature>
<comment type="catalytic activity">
    <reaction evidence="14">
        <text>[molybdopterin-synthase sulfur-carrier protein]-C-terminal Gly-Gly + ATP + H(+) = [molybdopterin-synthase sulfur-carrier protein]-C-terminal Gly-Gly-AMP + diphosphate</text>
        <dbReference type="Rhea" id="RHEA:43616"/>
        <dbReference type="Rhea" id="RHEA-COMP:12159"/>
        <dbReference type="Rhea" id="RHEA-COMP:12202"/>
        <dbReference type="ChEBI" id="CHEBI:15378"/>
        <dbReference type="ChEBI" id="CHEBI:30616"/>
        <dbReference type="ChEBI" id="CHEBI:33019"/>
        <dbReference type="ChEBI" id="CHEBI:90618"/>
        <dbReference type="ChEBI" id="CHEBI:90778"/>
        <dbReference type="EC" id="2.7.7.80"/>
    </reaction>
</comment>
<evidence type="ECO:0000313" key="17">
    <source>
        <dbReference type="EMBL" id="KAF7190912.1"/>
    </source>
</evidence>
<evidence type="ECO:0000313" key="18">
    <source>
        <dbReference type="Proteomes" id="UP000660729"/>
    </source>
</evidence>
<dbReference type="HAMAP" id="MF_03049">
    <property type="entry name" value="MOCS3_Uba4"/>
    <property type="match status" value="1"/>
</dbReference>
<feature type="active site" description="Cysteine persulfide intermediate; for sulfurtransferase activity" evidence="14">
    <location>
        <position position="503"/>
    </location>
</feature>
<dbReference type="Proteomes" id="UP000660729">
    <property type="component" value="Unassembled WGS sequence"/>
</dbReference>
<dbReference type="Gene3D" id="3.40.50.720">
    <property type="entry name" value="NAD(P)-binding Rossmann-like Domain"/>
    <property type="match status" value="1"/>
</dbReference>
<dbReference type="EC" id="2.8.1.11" evidence="14"/>
<comment type="cofactor">
    <cofactor evidence="14">
        <name>Zn(2+)</name>
        <dbReference type="ChEBI" id="CHEBI:29105"/>
    </cofactor>
    <text evidence="14">Binds 1 zinc ion per subunit.</text>
</comment>
<dbReference type="PROSITE" id="PS50206">
    <property type="entry name" value="RHODANESE_3"/>
    <property type="match status" value="1"/>
</dbReference>
<reference evidence="17" key="1">
    <citation type="submission" date="2020-04" db="EMBL/GenBank/DDBJ databases">
        <title>Draft genome resource of the tomato pathogen Pseudocercospora fuligena.</title>
        <authorList>
            <person name="Zaccaron A."/>
        </authorList>
    </citation>
    <scope>NUCLEOTIDE SEQUENCE</scope>
    <source>
        <strain evidence="17">PF001</strain>
    </source>
</reference>
<feature type="binding site" evidence="14">
    <location>
        <begin position="245"/>
        <end position="246"/>
    </location>
    <ligand>
        <name>ATP</name>
        <dbReference type="ChEBI" id="CHEBI:30616"/>
    </ligand>
</feature>
<feature type="binding site" evidence="14">
    <location>
        <position position="294"/>
    </location>
    <ligand>
        <name>Zn(2+)</name>
        <dbReference type="ChEBI" id="CHEBI:29105"/>
    </ligand>
</feature>
<feature type="active site" description="Glycyl thioester intermediate; for adenylyltransferase activity" evidence="14">
    <location>
        <position position="311"/>
    </location>
</feature>
<keyword evidence="6 14" id="KW-0479">Metal-binding</keyword>
<organism evidence="17 18">
    <name type="scientific">Pseudocercospora fuligena</name>
    <dbReference type="NCBI Taxonomy" id="685502"/>
    <lineage>
        <taxon>Eukaryota</taxon>
        <taxon>Fungi</taxon>
        <taxon>Dikarya</taxon>
        <taxon>Ascomycota</taxon>
        <taxon>Pezizomycotina</taxon>
        <taxon>Dothideomycetes</taxon>
        <taxon>Dothideomycetidae</taxon>
        <taxon>Mycosphaerellales</taxon>
        <taxon>Mycosphaerellaceae</taxon>
        <taxon>Pseudocercospora</taxon>
    </lineage>
</organism>
<feature type="binding site" evidence="14">
    <location>
        <position position="201"/>
    </location>
    <ligand>
        <name>ATP</name>
        <dbReference type="ChEBI" id="CHEBI:30616"/>
    </ligand>
</feature>
<evidence type="ECO:0000256" key="7">
    <source>
        <dbReference type="ARBA" id="ARBA00022741"/>
    </source>
</evidence>
<keyword evidence="10 14" id="KW-0067">ATP-binding</keyword>
<dbReference type="GO" id="GO:0006777">
    <property type="term" value="P:Mo-molybdopterin cofactor biosynthetic process"/>
    <property type="evidence" value="ECO:0007669"/>
    <property type="project" value="UniProtKB-UniRule"/>
</dbReference>
<evidence type="ECO:0000256" key="9">
    <source>
        <dbReference type="ARBA" id="ARBA00022833"/>
    </source>
</evidence>
<comment type="function">
    <text evidence="13">Plays a central role in 2-thiolation of mcm(5)S(2)U at tRNA wobble positions of cytosolic tRNA(Lys), tRNA(Glu) and tRNA(Gln). Also essential during biosynthesis of the molybdenum cofactor. Acts by mediating the C-terminal thiocarboxylation of sulfur carriers urm1 and mocs2a. Its N-terminus first activates urm1 and mocs2a as acyl-adenylates (-COAMP), then the persulfide sulfur on the catalytic cysteine is transferred to urm1 and mocs2a to form thiocarboxylation (-COSH) of their C-terminus. The reaction probably involves hydrogen sulfide that is generated from the persulfide intermediate and that acts as a nucleophile towards urm1 and mocs2a. Subsequently, a transient disulfide bond is formed. Does not use thiosulfate as sulfur donor; nfs1 probably acting as a sulfur donor for thiocarboxylation reactions.</text>
</comment>
<dbReference type="UniPathway" id="UPA00344"/>
<keyword evidence="15" id="KW-0175">Coiled coil</keyword>
<evidence type="ECO:0000259" key="16">
    <source>
        <dbReference type="PROSITE" id="PS50206"/>
    </source>
</evidence>
<evidence type="ECO:0000256" key="11">
    <source>
        <dbReference type="ARBA" id="ARBA00023150"/>
    </source>
</evidence>
<comment type="function">
    <text evidence="14">Plays a central role in 2-thiolation of mcm(5)S(2)U at tRNA wobble positions of cytosolic tRNA(Lys), tRNA(Glu) and tRNA(Gln). Also essential during biosynthesis of the molybdenum cofactor. Acts by mediating the C-terminal thiocarboxylation of sulfur carriers urm1 and MOCS2A. Its N-terminus first activates urm1 and MOCS2A as acyl-adenylates (-COAMP), then the persulfide sulfur on the catalytic cysteine is transferred to urm1 and MOCS2A to form thiocarboxylation (-COSH) of their C-terminus. The reaction probably involves hydrogen sulfide that is generated from the persulfide intermediate and that acts as nucleophile towards urm1 and MOCS2A. Subsequently, a transient disulfide bond is formed. Does not use thiosulfate as sulfur donor; nfs1 probably acting as a sulfur donor for thiocarboxylation reactions.</text>
</comment>
<evidence type="ECO:0000256" key="5">
    <source>
        <dbReference type="ARBA" id="ARBA00022695"/>
    </source>
</evidence>
<dbReference type="AlphaFoldDB" id="A0A8H6RHY5"/>
<gene>
    <name evidence="14" type="primary">uba4</name>
    <name evidence="14" type="synonym">cnxF</name>
    <name evidence="17" type="ORF">HII31_08071</name>
</gene>
<keyword evidence="4 14" id="KW-0819">tRNA processing</keyword>
<comment type="subcellular location">
    <subcellularLocation>
        <location evidence="1">Cytoplasm</location>
        <location evidence="1">Cytosol</location>
    </subcellularLocation>
</comment>
<name>A0A8H6RHY5_9PEZI</name>
<dbReference type="Pfam" id="PF00581">
    <property type="entry name" value="Rhodanese"/>
    <property type="match status" value="1"/>
</dbReference>
<dbReference type="FunFam" id="3.40.50.720:FF:000033">
    <property type="entry name" value="Adenylyltransferase and sulfurtransferase MOCS3"/>
    <property type="match status" value="1"/>
</dbReference>
<dbReference type="PANTHER" id="PTHR10953:SF102">
    <property type="entry name" value="ADENYLYLTRANSFERASE AND SULFURTRANSFERASE MOCS3"/>
    <property type="match status" value="1"/>
</dbReference>
<evidence type="ECO:0000256" key="2">
    <source>
        <dbReference type="ARBA" id="ARBA00022490"/>
    </source>
</evidence>
<evidence type="ECO:0000256" key="13">
    <source>
        <dbReference type="ARBA" id="ARBA00043893"/>
    </source>
</evidence>
<dbReference type="GO" id="GO:0002143">
    <property type="term" value="P:tRNA wobble position uridine thiolation"/>
    <property type="evidence" value="ECO:0007669"/>
    <property type="project" value="InterPro"/>
</dbReference>
<dbReference type="PANTHER" id="PTHR10953">
    <property type="entry name" value="UBIQUITIN-ACTIVATING ENZYME E1"/>
    <property type="match status" value="1"/>
</dbReference>
<keyword evidence="2 14" id="KW-0963">Cytoplasm</keyword>
<keyword evidence="5 17" id="KW-0548">Nucleotidyltransferase</keyword>
<dbReference type="GO" id="GO:0042292">
    <property type="term" value="F:URM1 activating enzyme activity"/>
    <property type="evidence" value="ECO:0007669"/>
    <property type="project" value="TreeGrafter"/>
</dbReference>
<keyword evidence="12 14" id="KW-0511">Multifunctional enzyme</keyword>
<feature type="binding site" evidence="14">
    <location>
        <position position="177"/>
    </location>
    <ligand>
        <name>ATP</name>
        <dbReference type="ChEBI" id="CHEBI:30616"/>
    </ligand>
</feature>
<keyword evidence="3 14" id="KW-0808">Transferase</keyword>
<feature type="domain" description="Rhodanese" evidence="16">
    <location>
        <begin position="452"/>
        <end position="555"/>
    </location>
</feature>
<protein>
    <recommendedName>
        <fullName evidence="14">Adenylyltransferase and sulfurtransferase uba4</fullName>
    </recommendedName>
    <alternativeName>
        <fullName evidence="14">Common component for nitrate reductase and xanthine dehydrogenase protein F</fullName>
    </alternativeName>
    <alternativeName>
        <fullName evidence="14">Ubiquitin-like protein activator 4</fullName>
    </alternativeName>
    <domain>
        <recommendedName>
            <fullName evidence="14">Molybdopterin-synthase adenylyltransferase</fullName>
            <ecNumber evidence="14">2.7.7.80</ecNumber>
        </recommendedName>
        <alternativeName>
            <fullName evidence="14">Adenylyltransferase uba4</fullName>
        </alternativeName>
        <alternativeName>
            <fullName evidence="14">Sulfur carrier protein MOCS2A adenylyltransferase</fullName>
        </alternativeName>
    </domain>
    <domain>
        <recommendedName>
            <fullName evidence="14">Molybdopterin-synthase sulfurtransferase</fullName>
            <ecNumber evidence="14">2.8.1.11</ecNumber>
        </recommendedName>
        <alternativeName>
            <fullName evidence="14">Sulfurtransferase uba4</fullName>
        </alternativeName>
        <alternativeName>
            <fullName evidence="14">Sulfur carrier protein MOCS2A sulfurtransferase</fullName>
        </alternativeName>
    </domain>
</protein>
<comment type="pathway">
    <text evidence="14">tRNA modification; 5-methoxycarbonylmethyl-2-thiouridine-tRNA biosynthesis.</text>
</comment>
<dbReference type="OrthoDB" id="10261062at2759"/>
<dbReference type="InterPro" id="IPR036873">
    <property type="entry name" value="Rhodanese-like_dom_sf"/>
</dbReference>
<dbReference type="UniPathway" id="UPA00988"/>
<evidence type="ECO:0000256" key="14">
    <source>
        <dbReference type="HAMAP-Rule" id="MF_03049"/>
    </source>
</evidence>
<evidence type="ECO:0000256" key="8">
    <source>
        <dbReference type="ARBA" id="ARBA00022786"/>
    </source>
</evidence>
<evidence type="ECO:0000256" key="10">
    <source>
        <dbReference type="ARBA" id="ARBA00022840"/>
    </source>
</evidence>
<feature type="binding site" evidence="14">
    <location>
        <begin position="184"/>
        <end position="188"/>
    </location>
    <ligand>
        <name>ATP</name>
        <dbReference type="ChEBI" id="CHEBI:30616"/>
    </ligand>
</feature>
<comment type="similarity">
    <text evidence="14">In the N-terminal section; belongs to the HesA/MoeB/ThiF family. UBA4 subfamily.</text>
</comment>
<proteinExistence type="inferred from homology"/>
<keyword evidence="9 14" id="KW-0862">Zinc</keyword>
<comment type="caution">
    <text evidence="17">The sequence shown here is derived from an EMBL/GenBank/DDBJ whole genome shotgun (WGS) entry which is preliminary data.</text>
</comment>
<feature type="binding site" evidence="14">
    <location>
        <position position="397"/>
    </location>
    <ligand>
        <name>Zn(2+)</name>
        <dbReference type="ChEBI" id="CHEBI:29105"/>
    </ligand>
</feature>
<feature type="binding site" evidence="14">
    <location>
        <position position="297"/>
    </location>
    <ligand>
        <name>Zn(2+)</name>
        <dbReference type="ChEBI" id="CHEBI:29105"/>
    </ligand>
</feature>
<dbReference type="GO" id="GO:0061605">
    <property type="term" value="F:molybdopterin-synthase adenylyltransferase activity"/>
    <property type="evidence" value="ECO:0007669"/>
    <property type="project" value="UniProtKB-EC"/>
</dbReference>
<dbReference type="GO" id="GO:0005524">
    <property type="term" value="F:ATP binding"/>
    <property type="evidence" value="ECO:0007669"/>
    <property type="project" value="UniProtKB-KW"/>
</dbReference>
<dbReference type="GO" id="GO:0005829">
    <property type="term" value="C:cytosol"/>
    <property type="evidence" value="ECO:0007669"/>
    <property type="project" value="UniProtKB-SubCell"/>
</dbReference>
<keyword evidence="11 14" id="KW-0501">Molybdenum cofactor biosynthesis</keyword>
<accession>A0A8H6RHY5</accession>
<dbReference type="CDD" id="cd00757">
    <property type="entry name" value="ThiF_MoeB_HesA_family"/>
    <property type="match status" value="1"/>
</dbReference>
<dbReference type="Gene3D" id="3.40.250.10">
    <property type="entry name" value="Rhodanese-like domain"/>
    <property type="match status" value="1"/>
</dbReference>
<dbReference type="InterPro" id="IPR000594">
    <property type="entry name" value="ThiF_NAD_FAD-bd"/>
</dbReference>
<dbReference type="InterPro" id="IPR045886">
    <property type="entry name" value="ThiF/MoeB/HesA"/>
</dbReference>
<keyword evidence="7 14" id="KW-0547">Nucleotide-binding</keyword>
<sequence length="557" mass="60419">MASIQEMDTQVNLLRKQIAATESQLASLKQQLQQTENRVETARLLQASYQGGFPAEWIGETLSVLTDDLHGTLSGKMYTGSENSAGSPEAIATSIRQETGIGEREFVTPEPASMGRWPLLGEEYKRYGRQMIMPEIGLHGQLRLKKARVLIVGVGGLGCPAAAYLAGAGVGTLGLMDGDVVEVSNLHRQVAHSTTKVGKSKVDSAYEYLSELNPLVNYQRHHFHLSPEKAIQIFSQYDLVLDCTDHPTSRYLISDGCVLTGRPLVSASALKTEGQLIVLNNPPRPQGDMSGGPCYRCVFPKPPPADAVLSCGEGGILGPVVGVMGVLQALEAIKVLTAKPKVRAKSSSEMELEAIMGMTPQPEEPNEEPVRPTLLIFSAYSTPQFRSVRMRTRRADCAACSSQSSVSRNSLNSGSLDYATFCGITNPINILPPTSRISASDFARLPRDGSNTLIDTRDETQYQMCALRGSVNVPWTGSSEAWLEKAFQSGALTGRGSDYYVVCRNGNDSQLAARAIQDLLDNQMNGDEGGNANIVVKDIKGGFRAWRKEVDSDWPDY</sequence>
<dbReference type="InterPro" id="IPR035985">
    <property type="entry name" value="Ubiquitin-activating_enz"/>
</dbReference>
<evidence type="ECO:0000256" key="1">
    <source>
        <dbReference type="ARBA" id="ARBA00004514"/>
    </source>
</evidence>